<name>A0A7S2HP71_9EUKA</name>
<dbReference type="Pfam" id="PF05686">
    <property type="entry name" value="Glyco_transf_90"/>
    <property type="match status" value="1"/>
</dbReference>
<evidence type="ECO:0000256" key="1">
    <source>
        <dbReference type="ARBA" id="ARBA00010118"/>
    </source>
</evidence>
<feature type="domain" description="Glycosyl transferase CAP10" evidence="3">
    <location>
        <begin position="6"/>
        <end position="114"/>
    </location>
</feature>
<dbReference type="EMBL" id="HBGU01051801">
    <property type="protein sequence ID" value="CAD9496632.1"/>
    <property type="molecule type" value="Transcribed_RNA"/>
</dbReference>
<proteinExistence type="inferred from homology"/>
<dbReference type="InterPro" id="IPR051091">
    <property type="entry name" value="O-Glucosyltr/Glycosyltrsf_90"/>
</dbReference>
<protein>
    <recommendedName>
        <fullName evidence="3">Glycosyl transferase CAP10 domain-containing protein</fullName>
    </recommendedName>
</protein>
<evidence type="ECO:0000259" key="3">
    <source>
        <dbReference type="Pfam" id="PF05686"/>
    </source>
</evidence>
<reference evidence="4" key="1">
    <citation type="submission" date="2021-01" db="EMBL/GenBank/DDBJ databases">
        <authorList>
            <person name="Corre E."/>
            <person name="Pelletier E."/>
            <person name="Niang G."/>
            <person name="Scheremetjew M."/>
            <person name="Finn R."/>
            <person name="Kale V."/>
            <person name="Holt S."/>
            <person name="Cochrane G."/>
            <person name="Meng A."/>
            <person name="Brown T."/>
            <person name="Cohen L."/>
        </authorList>
    </citation>
    <scope>NUCLEOTIDE SEQUENCE</scope>
    <source>
        <strain evidence="4">UTEX LB 985</strain>
    </source>
</reference>
<accession>A0A7S2HP71</accession>
<keyword evidence="2" id="KW-0808">Transferase</keyword>
<gene>
    <name evidence="4" type="ORF">CBRE1094_LOCUS28258</name>
</gene>
<evidence type="ECO:0000256" key="2">
    <source>
        <dbReference type="ARBA" id="ARBA00022679"/>
    </source>
</evidence>
<dbReference type="PANTHER" id="PTHR12203:SF35">
    <property type="entry name" value="PROTEIN O-GLUCOSYLTRANSFERASE 1"/>
    <property type="match status" value="1"/>
</dbReference>
<evidence type="ECO:0000313" key="4">
    <source>
        <dbReference type="EMBL" id="CAD9496632.1"/>
    </source>
</evidence>
<dbReference type="PANTHER" id="PTHR12203">
    <property type="entry name" value="KDEL LYS-ASP-GLU-LEU CONTAINING - RELATED"/>
    <property type="match status" value="1"/>
</dbReference>
<comment type="similarity">
    <text evidence="1">Belongs to the glycosyltransferase 90 family.</text>
</comment>
<dbReference type="AlphaFoldDB" id="A0A7S2HP71"/>
<sequence length="149" mass="16936">MVDVGFTQAWFKDEGRFVKKSLRVAQQLRYKYLIALEGNDIASGLKWMLFSDSVVLMPAVKVATWALEGTLQPFVHYIPLKPDGSDLLQMVRWARSNDGKVREISRRATLFMYDLLFHPDAASDDAEVRSILVKRYEAGVRLKGAPRAC</sequence>
<dbReference type="GO" id="GO:0016740">
    <property type="term" value="F:transferase activity"/>
    <property type="evidence" value="ECO:0007669"/>
    <property type="project" value="UniProtKB-KW"/>
</dbReference>
<organism evidence="4">
    <name type="scientific">Haptolina brevifila</name>
    <dbReference type="NCBI Taxonomy" id="156173"/>
    <lineage>
        <taxon>Eukaryota</taxon>
        <taxon>Haptista</taxon>
        <taxon>Haptophyta</taxon>
        <taxon>Prymnesiophyceae</taxon>
        <taxon>Prymnesiales</taxon>
        <taxon>Prymnesiaceae</taxon>
        <taxon>Haptolina</taxon>
    </lineage>
</organism>
<dbReference type="InterPro" id="IPR006598">
    <property type="entry name" value="CAP10"/>
</dbReference>